<protein>
    <submittedName>
        <fullName evidence="1">Odorant-binding protein 99d</fullName>
    </submittedName>
</protein>
<accession>A0A3G2LEI2</accession>
<reference evidence="1" key="1">
    <citation type="submission" date="2018-09" db="EMBL/GenBank/DDBJ databases">
        <title>Identification and expression analysis of chemosensory genes in citrus fruit fly Bactrocera minax.</title>
        <authorList>
            <person name="Lu Y."/>
            <person name="Yu T."/>
            <person name="Cheng J."/>
        </authorList>
    </citation>
    <scope>NUCLEOTIDE SEQUENCE</scope>
    <source>
        <strain evidence="1">Bmi011413</strain>
    </source>
</reference>
<gene>
    <name evidence="1" type="primary">OBP99d</name>
</gene>
<dbReference type="GO" id="GO:0005549">
    <property type="term" value="F:odorant binding"/>
    <property type="evidence" value="ECO:0007669"/>
    <property type="project" value="InterPro"/>
</dbReference>
<dbReference type="EMBL" id="MH937238">
    <property type="protein sequence ID" value="AYN70653.1"/>
    <property type="molecule type" value="mRNA"/>
</dbReference>
<dbReference type="InterPro" id="IPR006170">
    <property type="entry name" value="PBP/GOBP"/>
</dbReference>
<dbReference type="AlphaFoldDB" id="A0A3G2LEI2"/>
<dbReference type="Pfam" id="PF01395">
    <property type="entry name" value="PBP_GOBP"/>
    <property type="match status" value="1"/>
</dbReference>
<name>A0A3G2LEI2_9MUSC</name>
<evidence type="ECO:0000313" key="1">
    <source>
        <dbReference type="EMBL" id="AYN70653.1"/>
    </source>
</evidence>
<organism evidence="1">
    <name type="scientific">Bactrocera minax</name>
    <name type="common">Chinese citrus fly</name>
    <dbReference type="NCBI Taxonomy" id="104690"/>
    <lineage>
        <taxon>Eukaryota</taxon>
        <taxon>Metazoa</taxon>
        <taxon>Ecdysozoa</taxon>
        <taxon>Arthropoda</taxon>
        <taxon>Hexapoda</taxon>
        <taxon>Insecta</taxon>
        <taxon>Pterygota</taxon>
        <taxon>Neoptera</taxon>
        <taxon>Endopterygota</taxon>
        <taxon>Diptera</taxon>
        <taxon>Brachycera</taxon>
        <taxon>Muscomorpha</taxon>
        <taxon>Tephritoidea</taxon>
        <taxon>Tephritidae</taxon>
        <taxon>Bactrocera</taxon>
        <taxon>Tetradacus</taxon>
    </lineage>
</organism>
<dbReference type="InterPro" id="IPR036728">
    <property type="entry name" value="PBP_GOBP_sf"/>
</dbReference>
<dbReference type="CDD" id="cd23992">
    <property type="entry name" value="PBP_GOBP"/>
    <property type="match status" value="1"/>
</dbReference>
<proteinExistence type="evidence at transcript level"/>
<dbReference type="Gene3D" id="1.10.238.20">
    <property type="entry name" value="Pheromone/general odorant binding protein domain"/>
    <property type="match status" value="1"/>
</dbReference>
<sequence>MEKIMRECGFGSGDSDFDSDDIKRSVFNDKILNNECLLDELFRKRQRFIANNNGGREGHHCRCHRCSRSRRQRRHLVLHSNFITQQQRFKTEELFNPATAVPISEYEEASRRLYKAQGICIQKISSPTTRDNVASTEQKAGAYVRCIASNMGLWTDATGYNSKRVAKFFIKEHNENEVMTVVDYCNQKHQQADLDLWAFEAYRCATAGRMGIWLREYVLSAKL</sequence>
<dbReference type="SUPFAM" id="SSF47565">
    <property type="entry name" value="Insect pheromone/odorant-binding proteins"/>
    <property type="match status" value="1"/>
</dbReference>